<sequence>MRIIALLAAFGSLSLTTPLWAAAHQHHEEITRQQPAASWSMHGVIKQWAADSVTLAHAPLPALNWPAMTMAFRLPESPVFTPLAEGTAVNFRFSQSENGYTLLSIAPQR</sequence>
<dbReference type="AlphaFoldDB" id="A0A5J5FZZ2"/>
<feature type="signal peptide" evidence="1">
    <location>
        <begin position="1"/>
        <end position="21"/>
    </location>
</feature>
<evidence type="ECO:0000256" key="1">
    <source>
        <dbReference type="SAM" id="SignalP"/>
    </source>
</evidence>
<dbReference type="InterPro" id="IPR021647">
    <property type="entry name" value="CusF_Ec"/>
</dbReference>
<protein>
    <submittedName>
        <fullName evidence="2">Copper-binding protein</fullName>
    </submittedName>
</protein>
<dbReference type="Proteomes" id="UP000335415">
    <property type="component" value="Unassembled WGS sequence"/>
</dbReference>
<keyword evidence="1" id="KW-0732">Signal</keyword>
<evidence type="ECO:0000313" key="2">
    <source>
        <dbReference type="EMBL" id="KAA8999882.1"/>
    </source>
</evidence>
<organism evidence="2 3">
    <name type="scientific">Affinibrenneria salicis</name>
    <dbReference type="NCBI Taxonomy" id="2590031"/>
    <lineage>
        <taxon>Bacteria</taxon>
        <taxon>Pseudomonadati</taxon>
        <taxon>Pseudomonadota</taxon>
        <taxon>Gammaproteobacteria</taxon>
        <taxon>Enterobacterales</taxon>
        <taxon>Pectobacteriaceae</taxon>
        <taxon>Affinibrenneria</taxon>
    </lineage>
</organism>
<dbReference type="RefSeq" id="WP_150435083.1">
    <property type="nucleotide sequence ID" value="NZ_VYKJ01000005.1"/>
</dbReference>
<dbReference type="OrthoDB" id="5771277at2"/>
<reference evidence="2 3" key="1">
    <citation type="submission" date="2019-09" db="EMBL/GenBank/DDBJ databases">
        <authorList>
            <person name="Li Y."/>
        </authorList>
    </citation>
    <scope>NUCLEOTIDE SEQUENCE [LARGE SCALE GENOMIC DNA]</scope>
    <source>
        <strain evidence="2 3">L3-3HA</strain>
    </source>
</reference>
<feature type="chain" id="PRO_5023928130" evidence="1">
    <location>
        <begin position="22"/>
        <end position="109"/>
    </location>
</feature>
<comment type="caution">
    <text evidence="2">The sequence shown here is derived from an EMBL/GenBank/DDBJ whole genome shotgun (WGS) entry which is preliminary data.</text>
</comment>
<accession>A0A5J5FZZ2</accession>
<gene>
    <name evidence="2" type="ORF">FJU30_11315</name>
</gene>
<dbReference type="EMBL" id="VYKJ01000005">
    <property type="protein sequence ID" value="KAA8999882.1"/>
    <property type="molecule type" value="Genomic_DNA"/>
</dbReference>
<dbReference type="Pfam" id="PF11604">
    <property type="entry name" value="CusF_Ec"/>
    <property type="match status" value="1"/>
</dbReference>
<dbReference type="InterPro" id="IPR042230">
    <property type="entry name" value="CusF_sf"/>
</dbReference>
<keyword evidence="3" id="KW-1185">Reference proteome</keyword>
<dbReference type="Gene3D" id="2.40.50.320">
    <property type="entry name" value="Copper binding periplasmic protein CusF"/>
    <property type="match status" value="1"/>
</dbReference>
<name>A0A5J5FZZ2_9GAMM</name>
<proteinExistence type="predicted"/>
<evidence type="ECO:0000313" key="3">
    <source>
        <dbReference type="Proteomes" id="UP000335415"/>
    </source>
</evidence>